<evidence type="ECO:0000259" key="10">
    <source>
        <dbReference type="Pfam" id="PF00881"/>
    </source>
</evidence>
<dbReference type="Proteomes" id="UP000050497">
    <property type="component" value="Unassembled WGS sequence"/>
</dbReference>
<dbReference type="CDD" id="cd02135">
    <property type="entry name" value="YdjA-like"/>
    <property type="match status" value="1"/>
</dbReference>
<evidence type="ECO:0000313" key="14">
    <source>
        <dbReference type="Proteomes" id="UP000182800"/>
    </source>
</evidence>
<evidence type="ECO:0000256" key="1">
    <source>
        <dbReference type="ARBA" id="ARBA00007118"/>
    </source>
</evidence>
<protein>
    <recommendedName>
        <fullName evidence="7">Putative NAD(P)H nitroreductase</fullName>
        <ecNumber evidence="7">1.-.-.-</ecNumber>
    </recommendedName>
</protein>
<dbReference type="PANTHER" id="PTHR43821">
    <property type="entry name" value="NAD(P)H NITROREDUCTASE YDJA-RELATED"/>
    <property type="match status" value="1"/>
</dbReference>
<gene>
    <name evidence="12" type="ORF">GA0071312_1828</name>
    <name evidence="11" type="ORF">HLUCCO17_15020</name>
</gene>
<organism evidence="11 13">
    <name type="scientific">Saliniramus fredricksonii</name>
    <dbReference type="NCBI Taxonomy" id="1653334"/>
    <lineage>
        <taxon>Bacteria</taxon>
        <taxon>Pseudomonadati</taxon>
        <taxon>Pseudomonadota</taxon>
        <taxon>Alphaproteobacteria</taxon>
        <taxon>Hyphomicrobiales</taxon>
        <taxon>Salinarimonadaceae</taxon>
        <taxon>Saliniramus</taxon>
    </lineage>
</organism>
<evidence type="ECO:0000256" key="4">
    <source>
        <dbReference type="ARBA" id="ARBA00022857"/>
    </source>
</evidence>
<dbReference type="GO" id="GO:0016491">
    <property type="term" value="F:oxidoreductase activity"/>
    <property type="evidence" value="ECO:0007669"/>
    <property type="project" value="UniProtKB-UniRule"/>
</dbReference>
<feature type="binding site" evidence="8">
    <location>
        <position position="58"/>
    </location>
    <ligand>
        <name>FMN</name>
        <dbReference type="ChEBI" id="CHEBI:58210"/>
        <note>ligand shared between dimeric partners</note>
    </ligand>
</feature>
<feature type="binding site" description="in other chain" evidence="8">
    <location>
        <begin position="152"/>
        <end position="154"/>
    </location>
    <ligand>
        <name>FMN</name>
        <dbReference type="ChEBI" id="CHEBI:58210"/>
        <note>ligand shared between dimeric partners</note>
    </ligand>
</feature>
<feature type="domain" description="Nitroreductase" evidence="10">
    <location>
        <begin position="25"/>
        <end position="182"/>
    </location>
</feature>
<dbReference type="RefSeq" id="WP_074446042.1">
    <property type="nucleotide sequence ID" value="NZ_FMBM01000002.1"/>
</dbReference>
<keyword evidence="14" id="KW-1185">Reference proteome</keyword>
<name>A0A0P7ZX49_9HYPH</name>
<keyword evidence="3 7" id="KW-0288">FMN</keyword>
<feature type="compositionally biased region" description="Polar residues" evidence="9">
    <location>
        <begin position="1"/>
        <end position="11"/>
    </location>
</feature>
<dbReference type="PIRSF" id="PIRSF000232">
    <property type="entry name" value="YdjA"/>
    <property type="match status" value="1"/>
</dbReference>
<evidence type="ECO:0000313" key="12">
    <source>
        <dbReference type="EMBL" id="SCC80899.1"/>
    </source>
</evidence>
<keyword evidence="6 7" id="KW-0520">NAD</keyword>
<reference evidence="12 14" key="2">
    <citation type="submission" date="2016-08" db="EMBL/GenBank/DDBJ databases">
        <authorList>
            <person name="Varghese N."/>
            <person name="Submissions Spin"/>
        </authorList>
    </citation>
    <scope>NUCLEOTIDE SEQUENCE [LARGE SCALE GENOMIC DNA]</scope>
    <source>
        <strain evidence="12 14">HL-109</strain>
    </source>
</reference>
<keyword evidence="4 7" id="KW-0521">NADP</keyword>
<feature type="binding site" evidence="8">
    <location>
        <position position="54"/>
    </location>
    <ligand>
        <name>FMN</name>
        <dbReference type="ChEBI" id="CHEBI:58210"/>
        <note>ligand shared between dimeric partners</note>
    </ligand>
</feature>
<dbReference type="EMBL" id="LJSX01000028">
    <property type="protein sequence ID" value="KPQ09412.1"/>
    <property type="molecule type" value="Genomic_DNA"/>
</dbReference>
<reference evidence="11 13" key="1">
    <citation type="submission" date="2015-09" db="EMBL/GenBank/DDBJ databases">
        <title>Identification and resolution of microdiversity through metagenomic sequencing of parallel consortia.</title>
        <authorList>
            <person name="Nelson W.C."/>
            <person name="Romine M.F."/>
            <person name="Lindemann S.R."/>
        </authorList>
    </citation>
    <scope>NUCLEOTIDE SEQUENCE [LARGE SCALE GENOMIC DNA]</scope>
    <source>
        <strain evidence="11">HL-109</strain>
    </source>
</reference>
<dbReference type="InterPro" id="IPR000415">
    <property type="entry name" value="Nitroreductase-like"/>
</dbReference>
<comment type="caution">
    <text evidence="11">The sequence shown here is derived from an EMBL/GenBank/DDBJ whole genome shotgun (WGS) entry which is preliminary data.</text>
</comment>
<dbReference type="Gene3D" id="3.40.109.10">
    <property type="entry name" value="NADH Oxidase"/>
    <property type="match status" value="1"/>
</dbReference>
<dbReference type="InterPro" id="IPR052530">
    <property type="entry name" value="NAD(P)H_nitroreductase"/>
</dbReference>
<evidence type="ECO:0000256" key="6">
    <source>
        <dbReference type="ARBA" id="ARBA00023027"/>
    </source>
</evidence>
<keyword evidence="5 7" id="KW-0560">Oxidoreductase</keyword>
<dbReference type="SUPFAM" id="SSF55469">
    <property type="entry name" value="FMN-dependent nitroreductase-like"/>
    <property type="match status" value="1"/>
</dbReference>
<comment type="cofactor">
    <cofactor evidence="8">
        <name>FMN</name>
        <dbReference type="ChEBI" id="CHEBI:58210"/>
    </cofactor>
    <text evidence="8">Binds 1 FMN per subunit.</text>
</comment>
<evidence type="ECO:0000256" key="9">
    <source>
        <dbReference type="SAM" id="MobiDB-lite"/>
    </source>
</evidence>
<evidence type="ECO:0000256" key="2">
    <source>
        <dbReference type="ARBA" id="ARBA00022630"/>
    </source>
</evidence>
<evidence type="ECO:0000313" key="13">
    <source>
        <dbReference type="Proteomes" id="UP000050497"/>
    </source>
</evidence>
<evidence type="ECO:0000256" key="8">
    <source>
        <dbReference type="PIRSR" id="PIRSR000232-1"/>
    </source>
</evidence>
<evidence type="ECO:0000313" key="11">
    <source>
        <dbReference type="EMBL" id="KPQ09412.1"/>
    </source>
</evidence>
<evidence type="ECO:0000256" key="7">
    <source>
        <dbReference type="PIRNR" id="PIRNR000232"/>
    </source>
</evidence>
<evidence type="ECO:0000256" key="3">
    <source>
        <dbReference type="ARBA" id="ARBA00022643"/>
    </source>
</evidence>
<feature type="region of interest" description="Disordered" evidence="9">
    <location>
        <begin position="1"/>
        <end position="22"/>
    </location>
</feature>
<comment type="similarity">
    <text evidence="1 7">Belongs to the nitroreductase family.</text>
</comment>
<dbReference type="PANTHER" id="PTHR43821:SF1">
    <property type="entry name" value="NAD(P)H NITROREDUCTASE YDJA-RELATED"/>
    <property type="match status" value="1"/>
</dbReference>
<dbReference type="InterPro" id="IPR029479">
    <property type="entry name" value="Nitroreductase"/>
</dbReference>
<dbReference type="EMBL" id="FMBM01000002">
    <property type="protein sequence ID" value="SCC80899.1"/>
    <property type="molecule type" value="Genomic_DNA"/>
</dbReference>
<dbReference type="Proteomes" id="UP000182800">
    <property type="component" value="Unassembled WGS sequence"/>
</dbReference>
<sequence length="203" mass="22054">MSDQPATQAETHFTGDSPETLTLLKTRRSTGARLLDEPGPDRAQIAEMLTIAARVPDHGKLAPWRFVVIAGEARARLGDAAAAIVKADNPDGEEAQIEKARGLLQRAPIVIAVISRARPHPRIPEWEQVLSAGAACQNLILAATAMGFRANWITEWIAFDRRFLDALGLAADERIAGYVHIGSSDAQRSHRARPDLADIVTWA</sequence>
<feature type="binding site" description="in other chain" evidence="8">
    <location>
        <begin position="27"/>
        <end position="29"/>
    </location>
    <ligand>
        <name>FMN</name>
        <dbReference type="ChEBI" id="CHEBI:58210"/>
        <note>ligand shared between dimeric partners</note>
    </ligand>
</feature>
<dbReference type="AlphaFoldDB" id="A0A0P7ZX49"/>
<dbReference type="EC" id="1.-.-.-" evidence="7"/>
<proteinExistence type="inferred from homology"/>
<dbReference type="Pfam" id="PF00881">
    <property type="entry name" value="Nitroreductase"/>
    <property type="match status" value="1"/>
</dbReference>
<dbReference type="STRING" id="1653334.GA0071312_1828"/>
<accession>A0A0P7ZX49</accession>
<dbReference type="InterPro" id="IPR026021">
    <property type="entry name" value="YdjA-like"/>
</dbReference>
<dbReference type="OrthoDB" id="9804207at2"/>
<keyword evidence="2 7" id="KW-0285">Flavoprotein</keyword>
<evidence type="ECO:0000256" key="5">
    <source>
        <dbReference type="ARBA" id="ARBA00023002"/>
    </source>
</evidence>